<feature type="non-terminal residue" evidence="1">
    <location>
        <position position="1"/>
    </location>
</feature>
<protein>
    <submittedName>
        <fullName evidence="1">Uncharacterized protein</fullName>
    </submittedName>
</protein>
<dbReference type="InParanoid" id="F9XN81"/>
<organism evidence="1 2">
    <name type="scientific">Zymoseptoria tritici (strain CBS 115943 / IPO323)</name>
    <name type="common">Speckled leaf blotch fungus</name>
    <name type="synonym">Septoria tritici</name>
    <dbReference type="NCBI Taxonomy" id="336722"/>
    <lineage>
        <taxon>Eukaryota</taxon>
        <taxon>Fungi</taxon>
        <taxon>Dikarya</taxon>
        <taxon>Ascomycota</taxon>
        <taxon>Pezizomycotina</taxon>
        <taxon>Dothideomycetes</taxon>
        <taxon>Dothideomycetidae</taxon>
        <taxon>Mycosphaerellales</taxon>
        <taxon>Mycosphaerellaceae</taxon>
        <taxon>Zymoseptoria</taxon>
    </lineage>
</organism>
<dbReference type="EMBL" id="CM001206">
    <property type="protein sequence ID" value="EGP83368.1"/>
    <property type="molecule type" value="Genomic_DNA"/>
</dbReference>
<dbReference type="InterPro" id="IPR043128">
    <property type="entry name" value="Rev_trsase/Diguanyl_cyclase"/>
</dbReference>
<evidence type="ECO:0000313" key="2">
    <source>
        <dbReference type="Proteomes" id="UP000008062"/>
    </source>
</evidence>
<keyword evidence="2" id="KW-1185">Reference proteome</keyword>
<evidence type="ECO:0000313" key="1">
    <source>
        <dbReference type="EMBL" id="EGP83368.1"/>
    </source>
</evidence>
<dbReference type="AlphaFoldDB" id="F9XN81"/>
<dbReference type="HOGENOM" id="CLU_2711843_0_0_1"/>
<reference evidence="1 2" key="1">
    <citation type="journal article" date="2011" name="PLoS Genet.">
        <title>Finished genome of the fungal wheat pathogen Mycosphaerella graminicola reveals dispensome structure, chromosome plasticity, and stealth pathogenesis.</title>
        <authorList>
            <person name="Goodwin S.B."/>
            <person name="Ben M'barek S."/>
            <person name="Dhillon B."/>
            <person name="Wittenberg A.H.J."/>
            <person name="Crane C.F."/>
            <person name="Hane J.K."/>
            <person name="Foster A.J."/>
            <person name="Van der Lee T.A.J."/>
            <person name="Grimwood J."/>
            <person name="Aerts A."/>
            <person name="Antoniw J."/>
            <person name="Bailey A."/>
            <person name="Bluhm B."/>
            <person name="Bowler J."/>
            <person name="Bristow J."/>
            <person name="van der Burgt A."/>
            <person name="Canto-Canche B."/>
            <person name="Churchill A.C.L."/>
            <person name="Conde-Ferraez L."/>
            <person name="Cools H.J."/>
            <person name="Coutinho P.M."/>
            <person name="Csukai M."/>
            <person name="Dehal P."/>
            <person name="De Wit P."/>
            <person name="Donzelli B."/>
            <person name="van de Geest H.C."/>
            <person name="van Ham R.C.H.J."/>
            <person name="Hammond-Kosack K.E."/>
            <person name="Henrissat B."/>
            <person name="Kilian A."/>
            <person name="Kobayashi A.K."/>
            <person name="Koopmann E."/>
            <person name="Kourmpetis Y."/>
            <person name="Kuzniar A."/>
            <person name="Lindquist E."/>
            <person name="Lombard V."/>
            <person name="Maliepaard C."/>
            <person name="Martins N."/>
            <person name="Mehrabi R."/>
            <person name="Nap J.P.H."/>
            <person name="Ponomarenko A."/>
            <person name="Rudd J.J."/>
            <person name="Salamov A."/>
            <person name="Schmutz J."/>
            <person name="Schouten H.J."/>
            <person name="Shapiro H."/>
            <person name="Stergiopoulos I."/>
            <person name="Torriani S.F.F."/>
            <person name="Tu H."/>
            <person name="de Vries R.P."/>
            <person name="Waalwijk C."/>
            <person name="Ware S.B."/>
            <person name="Wiebenga A."/>
            <person name="Zwiers L.-H."/>
            <person name="Oliver R.P."/>
            <person name="Grigoriev I.V."/>
            <person name="Kema G.H.J."/>
        </authorList>
    </citation>
    <scope>NUCLEOTIDE SEQUENCE [LARGE SCALE GENOMIC DNA]</scope>
    <source>
        <strain evidence="2">CBS 115943 / IPO323</strain>
    </source>
</reference>
<accession>F9XN81</accession>
<gene>
    <name evidence="1" type="ORF">MYCGRDRAFT_49710</name>
</gene>
<name>F9XN81_ZYMTI</name>
<dbReference type="KEGG" id="ztr:MYCGRDRAFT_49710"/>
<proteinExistence type="predicted"/>
<dbReference type="Gene3D" id="3.30.70.270">
    <property type="match status" value="1"/>
</dbReference>
<dbReference type="Proteomes" id="UP000008062">
    <property type="component" value="Chromosome 11"/>
</dbReference>
<dbReference type="GeneID" id="13396162"/>
<dbReference type="OrthoDB" id="5423428at2759"/>
<dbReference type="RefSeq" id="XP_003848392.1">
    <property type="nucleotide sequence ID" value="XM_003848344.1"/>
</dbReference>
<sequence length="73" mass="8187">TIAERIAALKEFKRPIDAAALEAYIGIIGYLRAYIPYYARLAELLQNIKTLALKTALEKGGKRKAYTKKSTIE</sequence>